<dbReference type="EMBL" id="BAAACA010000001">
    <property type="protein sequence ID" value="GAA0577296.1"/>
    <property type="molecule type" value="Genomic_DNA"/>
</dbReference>
<gene>
    <name evidence="2" type="ORF">GCM10010394_02290</name>
</gene>
<evidence type="ECO:0000313" key="2">
    <source>
        <dbReference type="EMBL" id="GAA0577296.1"/>
    </source>
</evidence>
<feature type="compositionally biased region" description="Low complexity" evidence="1">
    <location>
        <begin position="17"/>
        <end position="30"/>
    </location>
</feature>
<name>A0ABP3PWD4_9ACTN</name>
<comment type="caution">
    <text evidence="2">The sequence shown here is derived from an EMBL/GenBank/DDBJ whole genome shotgun (WGS) entry which is preliminary data.</text>
</comment>
<accession>A0ABP3PWD4</accession>
<evidence type="ECO:0000256" key="1">
    <source>
        <dbReference type="SAM" id="MobiDB-lite"/>
    </source>
</evidence>
<dbReference type="Proteomes" id="UP001500668">
    <property type="component" value="Unassembled WGS sequence"/>
</dbReference>
<proteinExistence type="predicted"/>
<dbReference type="SUPFAM" id="SSF89372">
    <property type="entry name" value="Fucose-specific lectin"/>
    <property type="match status" value="1"/>
</dbReference>
<keyword evidence="3" id="KW-1185">Reference proteome</keyword>
<reference evidence="3" key="1">
    <citation type="journal article" date="2019" name="Int. J. Syst. Evol. Microbiol.">
        <title>The Global Catalogue of Microorganisms (GCM) 10K type strain sequencing project: providing services to taxonomists for standard genome sequencing and annotation.</title>
        <authorList>
            <consortium name="The Broad Institute Genomics Platform"/>
            <consortium name="The Broad Institute Genome Sequencing Center for Infectious Disease"/>
            <person name="Wu L."/>
            <person name="Ma J."/>
        </authorList>
    </citation>
    <scope>NUCLEOTIDE SEQUENCE [LARGE SCALE GENOMIC DNA]</scope>
    <source>
        <strain evidence="3">JCM 5067</strain>
    </source>
</reference>
<dbReference type="RefSeq" id="WP_344068631.1">
    <property type="nucleotide sequence ID" value="NZ_BAAACA010000001.1"/>
</dbReference>
<evidence type="ECO:0008006" key="4">
    <source>
        <dbReference type="Google" id="ProtNLM"/>
    </source>
</evidence>
<protein>
    <recommendedName>
        <fullName evidence="4">Secreted protein</fullName>
    </recommendedName>
</protein>
<organism evidence="2 3">
    <name type="scientific">Streptomyces crystallinus</name>
    <dbReference type="NCBI Taxonomy" id="68191"/>
    <lineage>
        <taxon>Bacteria</taxon>
        <taxon>Bacillati</taxon>
        <taxon>Actinomycetota</taxon>
        <taxon>Actinomycetes</taxon>
        <taxon>Kitasatosporales</taxon>
        <taxon>Streptomycetaceae</taxon>
        <taxon>Streptomyces</taxon>
    </lineage>
</organism>
<evidence type="ECO:0000313" key="3">
    <source>
        <dbReference type="Proteomes" id="UP001500668"/>
    </source>
</evidence>
<sequence length="385" mass="40126">MAFKPARTSKGQAGQEPGTPTAAPAAVFGPVPAPALPDGSPAVTDWLLRGKDGRLTAYAPTAGGVLRWTETHPGGPEWTGPELVAPAPGLDPRLTLAQGADGYVHLVALRRTTTPAGEARTDVVHAIQYQPGRPVKDWYPLGTPYRDQEKAAKVGHPAAVVDSADNVWVFLRNAGGGLCARGQLSSGKWGNWKDLTGSGSYGAICASTAEEGRIDVLAPAKRGVMRWTKAVGADEFAQLPDLKLQVANGSVSAQHTGEGRITFFWREGENGDVRAFRADDPAVSLGGASNGPVAVLRTPVDGHDCTLLAQRGPDGRPALAAYPTEAEEAGAVWASTGEVCAGVPALATDARGRVVLAAFGTDGRLRVTRQKTTEPGLALEPWTTV</sequence>
<feature type="region of interest" description="Disordered" evidence="1">
    <location>
        <begin position="1"/>
        <end position="33"/>
    </location>
</feature>